<dbReference type="Pfam" id="PF03807">
    <property type="entry name" value="F420_oxidored"/>
    <property type="match status" value="1"/>
</dbReference>
<comment type="similarity">
    <text evidence="1 4 7">Belongs to the pyrroline-5-carboxylate reductase family.</text>
</comment>
<dbReference type="InterPro" id="IPR028939">
    <property type="entry name" value="P5C_Rdtase_cat_N"/>
</dbReference>
<dbReference type="UniPathway" id="UPA00098">
    <property type="reaction ID" value="UER00361"/>
</dbReference>
<dbReference type="Pfam" id="PF14748">
    <property type="entry name" value="P5CR_dimer"/>
    <property type="match status" value="1"/>
</dbReference>
<feature type="binding site" evidence="6">
    <location>
        <position position="55"/>
    </location>
    <ligand>
        <name>NADPH</name>
        <dbReference type="ChEBI" id="CHEBI:57783"/>
    </ligand>
</feature>
<evidence type="ECO:0000256" key="7">
    <source>
        <dbReference type="RuleBase" id="RU003903"/>
    </source>
</evidence>
<dbReference type="STRING" id="1267021.FPB0191_02063"/>
<dbReference type="PANTHER" id="PTHR11645">
    <property type="entry name" value="PYRROLINE-5-CARBOXYLATE REDUCTASE"/>
    <property type="match status" value="1"/>
</dbReference>
<evidence type="ECO:0000313" key="10">
    <source>
        <dbReference type="EMBL" id="AJA45873.1"/>
    </source>
</evidence>
<dbReference type="InterPro" id="IPR036291">
    <property type="entry name" value="NAD(P)-bd_dom_sf"/>
</dbReference>
<sequence>MKIGIIGVGHLGSAILQGLITSQYVNAQDILVSGGKSGRAKQIAAQFDCHFCINNRELVQQVDVIILAVIPQILPKILEEISSAISQEQIIISTAASFTLAQIVNSLPLNVAVIRAIPNIPSKVCQGMTTISAASNVSLKQLELVKQLFSAIGKIAIVEENKLDISSTVTGCSPAYVALFIEALADAGVYAGLSREEAYLMSKQAVLGAASVLLEHDMLPAELKDGVCSPGGTTIRGIAQLEKFGLRNAVIEAVKASAKIKD</sequence>
<dbReference type="HAMAP" id="MF_01925">
    <property type="entry name" value="P5C_reductase"/>
    <property type="match status" value="1"/>
</dbReference>
<dbReference type="GO" id="GO:0004735">
    <property type="term" value="F:pyrroline-5-carboxylate reductase activity"/>
    <property type="evidence" value="ECO:0007669"/>
    <property type="project" value="UniProtKB-UniRule"/>
</dbReference>
<evidence type="ECO:0000256" key="5">
    <source>
        <dbReference type="NCBIfam" id="TIGR00112"/>
    </source>
</evidence>
<feature type="domain" description="Pyrroline-5-carboxylate reductase dimerisation" evidence="9">
    <location>
        <begin position="160"/>
        <end position="259"/>
    </location>
</feature>
<dbReference type="InterPro" id="IPR053790">
    <property type="entry name" value="P5CR-like_CS"/>
</dbReference>
<gene>
    <name evidence="4" type="primary">proC</name>
    <name evidence="10" type="ORF">FPB0191_02063</name>
</gene>
<accession>A0A0A7S373</accession>
<dbReference type="InterPro" id="IPR029036">
    <property type="entry name" value="P5CR_dimer"/>
</dbReference>
<evidence type="ECO:0000256" key="1">
    <source>
        <dbReference type="ARBA" id="ARBA00005525"/>
    </source>
</evidence>
<dbReference type="Gene3D" id="1.10.3730.10">
    <property type="entry name" value="ProC C-terminal domain-like"/>
    <property type="match status" value="1"/>
</dbReference>
<feature type="binding site" evidence="6">
    <location>
        <begin position="6"/>
        <end position="11"/>
    </location>
    <ligand>
        <name>NADP(+)</name>
        <dbReference type="ChEBI" id="CHEBI:58349"/>
    </ligand>
</feature>
<keyword evidence="3 4" id="KW-0560">Oxidoreductase</keyword>
<dbReference type="InterPro" id="IPR008927">
    <property type="entry name" value="6-PGluconate_DH-like_C_sf"/>
</dbReference>
<dbReference type="RefSeq" id="WP_039105868.1">
    <property type="nucleotide sequence ID" value="NZ_CAMKYH010000066.1"/>
</dbReference>
<keyword evidence="2 4" id="KW-0521">NADP</keyword>
<evidence type="ECO:0000259" key="8">
    <source>
        <dbReference type="Pfam" id="PF03807"/>
    </source>
</evidence>
<dbReference type="Gene3D" id="3.40.50.720">
    <property type="entry name" value="NAD(P)-binding Rossmann-like Domain"/>
    <property type="match status" value="1"/>
</dbReference>
<dbReference type="AlphaFoldDB" id="A0A0A7S373"/>
<dbReference type="GO" id="GO:0055129">
    <property type="term" value="P:L-proline biosynthetic process"/>
    <property type="evidence" value="ECO:0007669"/>
    <property type="project" value="UniProtKB-UniRule"/>
</dbReference>
<comment type="catalytic activity">
    <reaction evidence="4 7">
        <text>L-proline + NADP(+) = (S)-1-pyrroline-5-carboxylate + NADPH + 2 H(+)</text>
        <dbReference type="Rhea" id="RHEA:14109"/>
        <dbReference type="ChEBI" id="CHEBI:15378"/>
        <dbReference type="ChEBI" id="CHEBI:17388"/>
        <dbReference type="ChEBI" id="CHEBI:57783"/>
        <dbReference type="ChEBI" id="CHEBI:58349"/>
        <dbReference type="ChEBI" id="CHEBI:60039"/>
        <dbReference type="EC" id="1.5.1.2"/>
    </reaction>
</comment>
<dbReference type="SUPFAM" id="SSF51735">
    <property type="entry name" value="NAD(P)-binding Rossmann-fold domains"/>
    <property type="match status" value="1"/>
</dbReference>
<evidence type="ECO:0000313" key="11">
    <source>
        <dbReference type="Proteomes" id="UP000030901"/>
    </source>
</evidence>
<name>A0A0A7S373_FRIPE</name>
<dbReference type="EMBL" id="CP009056">
    <property type="protein sequence ID" value="AJA45873.1"/>
    <property type="molecule type" value="Genomic_DNA"/>
</dbReference>
<evidence type="ECO:0000256" key="2">
    <source>
        <dbReference type="ARBA" id="ARBA00022857"/>
    </source>
</evidence>
<dbReference type="InterPro" id="IPR000304">
    <property type="entry name" value="Pyrroline-COOH_reductase"/>
</dbReference>
<feature type="domain" description="Pyrroline-5-carboxylate reductase catalytic N-terminal" evidence="8">
    <location>
        <begin position="2"/>
        <end position="96"/>
    </location>
</feature>
<dbReference type="EC" id="1.5.1.2" evidence="4 5"/>
<comment type="pathway">
    <text evidence="4 7">Amino-acid biosynthesis; L-proline biosynthesis; L-proline from L-glutamate 5-semialdehyde: step 1/1.</text>
</comment>
<evidence type="ECO:0000256" key="6">
    <source>
        <dbReference type="PIRSR" id="PIRSR000193-1"/>
    </source>
</evidence>
<evidence type="ECO:0000256" key="3">
    <source>
        <dbReference type="ARBA" id="ARBA00023002"/>
    </source>
</evidence>
<keyword evidence="4 7" id="KW-0641">Proline biosynthesis</keyword>
<evidence type="ECO:0000256" key="4">
    <source>
        <dbReference type="HAMAP-Rule" id="MF_01925"/>
    </source>
</evidence>
<comment type="catalytic activity">
    <reaction evidence="4">
        <text>L-proline + NAD(+) = (S)-1-pyrroline-5-carboxylate + NADH + 2 H(+)</text>
        <dbReference type="Rhea" id="RHEA:14105"/>
        <dbReference type="ChEBI" id="CHEBI:15378"/>
        <dbReference type="ChEBI" id="CHEBI:17388"/>
        <dbReference type="ChEBI" id="CHEBI:57540"/>
        <dbReference type="ChEBI" id="CHEBI:57945"/>
        <dbReference type="ChEBI" id="CHEBI:60039"/>
        <dbReference type="EC" id="1.5.1.2"/>
    </reaction>
</comment>
<dbReference type="PIRSF" id="PIRSF000193">
    <property type="entry name" value="Pyrrol-5-carb_rd"/>
    <property type="match status" value="1"/>
</dbReference>
<dbReference type="OrthoDB" id="9805754at2"/>
<dbReference type="SUPFAM" id="SSF48179">
    <property type="entry name" value="6-phosphogluconate dehydrogenase C-terminal domain-like"/>
    <property type="match status" value="1"/>
</dbReference>
<evidence type="ECO:0000259" key="9">
    <source>
        <dbReference type="Pfam" id="PF14748"/>
    </source>
</evidence>
<dbReference type="GO" id="GO:0005737">
    <property type="term" value="C:cytoplasm"/>
    <property type="evidence" value="ECO:0007669"/>
    <property type="project" value="UniProtKB-SubCell"/>
</dbReference>
<dbReference type="NCBIfam" id="TIGR00112">
    <property type="entry name" value="proC"/>
    <property type="match status" value="1"/>
</dbReference>
<dbReference type="Proteomes" id="UP000030901">
    <property type="component" value="Chromosome"/>
</dbReference>
<comment type="function">
    <text evidence="4">Catalyzes the reduction of 1-pyrroline-5-carboxylate (PCA) to L-proline.</text>
</comment>
<proteinExistence type="inferred from homology"/>
<dbReference type="FunFam" id="1.10.3730.10:FF:000001">
    <property type="entry name" value="Pyrroline-5-carboxylate reductase"/>
    <property type="match status" value="1"/>
</dbReference>
<protein>
    <recommendedName>
        <fullName evidence="4 5">Pyrroline-5-carboxylate reductase</fullName>
        <shortName evidence="4">P5C reductase</shortName>
        <shortName evidence="4">P5CR</shortName>
        <ecNumber evidence="4 5">1.5.1.2</ecNumber>
    </recommendedName>
    <alternativeName>
        <fullName evidence="4">PCA reductase</fullName>
    </alternativeName>
</protein>
<keyword evidence="4 7" id="KW-0028">Amino-acid biosynthesis</keyword>
<dbReference type="KEGG" id="fpp:FPB0191_02063"/>
<keyword evidence="11" id="KW-1185">Reference proteome</keyword>
<dbReference type="PROSITE" id="PS00521">
    <property type="entry name" value="P5CR"/>
    <property type="match status" value="1"/>
</dbReference>
<organism evidence="10 11">
    <name type="scientific">Frischella perrara</name>
    <dbReference type="NCBI Taxonomy" id="1267021"/>
    <lineage>
        <taxon>Bacteria</taxon>
        <taxon>Pseudomonadati</taxon>
        <taxon>Pseudomonadota</taxon>
        <taxon>Gammaproteobacteria</taxon>
        <taxon>Orbales</taxon>
        <taxon>Orbaceae</taxon>
        <taxon>Frischella</taxon>
    </lineage>
</organism>
<reference evidence="10 11" key="1">
    <citation type="journal article" date="2014" name="Appl. Environ. Microbiol.">
        <title>Gut symbionts from distinct hosts exhibit genotoxic activity via divergent colibactin biosynthetic pathways.</title>
        <authorList>
            <person name="Engel P."/>
            <person name="Vizcaino M.I."/>
            <person name="Crawford J.M."/>
        </authorList>
    </citation>
    <scope>NUCLEOTIDE SEQUENCE [LARGE SCALE GENOMIC DNA]</scope>
    <source>
        <strain evidence="10 11">PEB0191</strain>
    </source>
</reference>
<dbReference type="PANTHER" id="PTHR11645:SF0">
    <property type="entry name" value="PYRROLINE-5-CARBOXYLATE REDUCTASE 3"/>
    <property type="match status" value="1"/>
</dbReference>
<comment type="subcellular location">
    <subcellularLocation>
        <location evidence="4">Cytoplasm</location>
    </subcellularLocation>
</comment>
<keyword evidence="4" id="KW-0963">Cytoplasm</keyword>
<dbReference type="HOGENOM" id="CLU_042344_3_1_6"/>
<feature type="binding site" evidence="6">
    <location>
        <begin position="68"/>
        <end position="71"/>
    </location>
    <ligand>
        <name>NADP(+)</name>
        <dbReference type="ChEBI" id="CHEBI:58349"/>
    </ligand>
</feature>